<feature type="transmembrane region" description="Helical" evidence="1">
    <location>
        <begin position="44"/>
        <end position="67"/>
    </location>
</feature>
<evidence type="ECO:0000313" key="3">
    <source>
        <dbReference type="Proteomes" id="UP000070700"/>
    </source>
</evidence>
<sequence>MKPLHAFAKQVFVAGLWIETQREDPVGWLRDLNSVLNNSSFPSIFVRMGGSYCIACCSLFLPGRLLLRLFAMISYRDIWFQAPTFVPSPPLPLFPFSPFSVEIFMSCVCLRIPEACTVPWVCVDKSTWAWHE</sequence>
<keyword evidence="1" id="KW-0812">Transmembrane</keyword>
<keyword evidence="1" id="KW-1133">Transmembrane helix</keyword>
<keyword evidence="3" id="KW-1185">Reference proteome</keyword>
<organism evidence="2 3">
    <name type="scientific">Mollisia scopiformis</name>
    <name type="common">Conifer needle endophyte fungus</name>
    <name type="synonym">Phialocephala scopiformis</name>
    <dbReference type="NCBI Taxonomy" id="149040"/>
    <lineage>
        <taxon>Eukaryota</taxon>
        <taxon>Fungi</taxon>
        <taxon>Dikarya</taxon>
        <taxon>Ascomycota</taxon>
        <taxon>Pezizomycotina</taxon>
        <taxon>Leotiomycetes</taxon>
        <taxon>Helotiales</taxon>
        <taxon>Mollisiaceae</taxon>
        <taxon>Mollisia</taxon>
    </lineage>
</organism>
<dbReference type="InParanoid" id="A0A194XPX7"/>
<reference evidence="2 3" key="1">
    <citation type="submission" date="2015-10" db="EMBL/GenBank/DDBJ databases">
        <title>Full genome of DAOMC 229536 Phialocephala scopiformis, a fungal endophyte of spruce producing the potent anti-insectan compound rugulosin.</title>
        <authorList>
            <consortium name="DOE Joint Genome Institute"/>
            <person name="Walker A.K."/>
            <person name="Frasz S.L."/>
            <person name="Seifert K.A."/>
            <person name="Miller J.D."/>
            <person name="Mondo S.J."/>
            <person name="Labutti K."/>
            <person name="Lipzen A."/>
            <person name="Dockter R."/>
            <person name="Kennedy M."/>
            <person name="Grigoriev I.V."/>
            <person name="Spatafora J.W."/>
        </authorList>
    </citation>
    <scope>NUCLEOTIDE SEQUENCE [LARGE SCALE GENOMIC DNA]</scope>
    <source>
        <strain evidence="2 3">CBS 120377</strain>
    </source>
</reference>
<evidence type="ECO:0000313" key="2">
    <source>
        <dbReference type="EMBL" id="KUJ22109.1"/>
    </source>
</evidence>
<keyword evidence="1" id="KW-0472">Membrane</keyword>
<dbReference type="EMBL" id="KQ947407">
    <property type="protein sequence ID" value="KUJ22109.1"/>
    <property type="molecule type" value="Genomic_DNA"/>
</dbReference>
<dbReference type="KEGG" id="psco:LY89DRAFT_394368"/>
<proteinExistence type="predicted"/>
<dbReference type="AlphaFoldDB" id="A0A194XPX7"/>
<accession>A0A194XPX7</accession>
<dbReference type="GeneID" id="28816942"/>
<name>A0A194XPX7_MOLSC</name>
<dbReference type="RefSeq" id="XP_018076464.1">
    <property type="nucleotide sequence ID" value="XM_018207216.1"/>
</dbReference>
<evidence type="ECO:0000256" key="1">
    <source>
        <dbReference type="SAM" id="Phobius"/>
    </source>
</evidence>
<protein>
    <submittedName>
        <fullName evidence="2">Uncharacterized protein</fullName>
    </submittedName>
</protein>
<dbReference type="Proteomes" id="UP000070700">
    <property type="component" value="Unassembled WGS sequence"/>
</dbReference>
<gene>
    <name evidence="2" type="ORF">LY89DRAFT_394368</name>
</gene>